<reference evidence="3 4" key="2">
    <citation type="submission" date="2018-11" db="EMBL/GenBank/DDBJ databases">
        <authorList>
            <consortium name="Pathogen Informatics"/>
        </authorList>
    </citation>
    <scope>NUCLEOTIDE SEQUENCE [LARGE SCALE GENOMIC DNA]</scope>
    <source>
        <strain evidence="3 4">MHpl1</strain>
    </source>
</reference>
<evidence type="ECO:0000256" key="1">
    <source>
        <dbReference type="SAM" id="MobiDB-lite"/>
    </source>
</evidence>
<proteinExistence type="predicted"/>
<feature type="transmembrane region" description="Helical" evidence="2">
    <location>
        <begin position="164"/>
        <end position="181"/>
    </location>
</feature>
<dbReference type="OMA" id="LHEGFYC"/>
<dbReference type="OrthoDB" id="5839207at2759"/>
<gene>
    <name evidence="3" type="ORF">HPLM_LOCUS10542</name>
</gene>
<reference evidence="5" key="1">
    <citation type="submission" date="2017-02" db="UniProtKB">
        <authorList>
            <consortium name="WormBaseParasite"/>
        </authorList>
    </citation>
    <scope>IDENTIFICATION</scope>
</reference>
<name>A0A0N4WI01_HAEPC</name>
<evidence type="ECO:0000256" key="2">
    <source>
        <dbReference type="SAM" id="Phobius"/>
    </source>
</evidence>
<sequence>MTMATFYEDMLLQMDRLSRIRILEPEDETSLSQMERRVRRILSIGYRLALAIFITAHIFDFLFSSVWMHGYIWSLNLPIDLDMSDKSAGAIVYHQLEQVGQIERLILMTGKVLAIALVMMFCGFASGKPQTIWKLFRLSMCIGGLGGLLRPMQLKQRMFSSLHEGFYCFVITFSIGAILAVRSTERLPSSVGVVEPEAAADKRLGEVSPDREENNNNTAKEEMKEE</sequence>
<keyword evidence="2" id="KW-0472">Membrane</keyword>
<accession>A0A0N4WI01</accession>
<keyword evidence="2" id="KW-0812">Transmembrane</keyword>
<organism evidence="5">
    <name type="scientific">Haemonchus placei</name>
    <name type="common">Barber's pole worm</name>
    <dbReference type="NCBI Taxonomy" id="6290"/>
    <lineage>
        <taxon>Eukaryota</taxon>
        <taxon>Metazoa</taxon>
        <taxon>Ecdysozoa</taxon>
        <taxon>Nematoda</taxon>
        <taxon>Chromadorea</taxon>
        <taxon>Rhabditida</taxon>
        <taxon>Rhabditina</taxon>
        <taxon>Rhabditomorpha</taxon>
        <taxon>Strongyloidea</taxon>
        <taxon>Trichostrongylidae</taxon>
        <taxon>Haemonchus</taxon>
    </lineage>
</organism>
<dbReference type="EMBL" id="UZAF01017325">
    <property type="protein sequence ID" value="VDO40459.1"/>
    <property type="molecule type" value="Genomic_DNA"/>
</dbReference>
<protein>
    <submittedName>
        <fullName evidence="5">Transmembrane protein</fullName>
    </submittedName>
</protein>
<feature type="transmembrane region" description="Helical" evidence="2">
    <location>
        <begin position="105"/>
        <end position="123"/>
    </location>
</feature>
<dbReference type="Proteomes" id="UP000268014">
    <property type="component" value="Unassembled WGS sequence"/>
</dbReference>
<evidence type="ECO:0000313" key="3">
    <source>
        <dbReference type="EMBL" id="VDO40459.1"/>
    </source>
</evidence>
<feature type="region of interest" description="Disordered" evidence="1">
    <location>
        <begin position="201"/>
        <end position="226"/>
    </location>
</feature>
<dbReference type="WBParaSite" id="HPLM_0001055001-mRNA-1">
    <property type="protein sequence ID" value="HPLM_0001055001-mRNA-1"/>
    <property type="gene ID" value="HPLM_0001055001"/>
</dbReference>
<evidence type="ECO:0000313" key="5">
    <source>
        <dbReference type="WBParaSite" id="HPLM_0001055001-mRNA-1"/>
    </source>
</evidence>
<keyword evidence="2" id="KW-1133">Transmembrane helix</keyword>
<keyword evidence="4" id="KW-1185">Reference proteome</keyword>
<dbReference type="AlphaFoldDB" id="A0A0N4WI01"/>
<evidence type="ECO:0000313" key="4">
    <source>
        <dbReference type="Proteomes" id="UP000268014"/>
    </source>
</evidence>
<feature type="transmembrane region" description="Helical" evidence="2">
    <location>
        <begin position="44"/>
        <end position="68"/>
    </location>
</feature>